<dbReference type="RefSeq" id="XP_033582854.1">
    <property type="nucleotide sequence ID" value="XM_033718776.1"/>
</dbReference>
<dbReference type="GeneID" id="54459669"/>
<dbReference type="InterPro" id="IPR052337">
    <property type="entry name" value="SAT4-like"/>
</dbReference>
<dbReference type="OrthoDB" id="3903189at2759"/>
<feature type="transmembrane region" description="Helical" evidence="7">
    <location>
        <begin position="41"/>
        <end position="61"/>
    </location>
</feature>
<dbReference type="Proteomes" id="UP000504636">
    <property type="component" value="Unplaced"/>
</dbReference>
<dbReference type="PANTHER" id="PTHR33048">
    <property type="entry name" value="PTH11-LIKE INTEGRAL MEMBRANE PROTEIN (AFU_ORTHOLOGUE AFUA_5G11245)"/>
    <property type="match status" value="1"/>
</dbReference>
<feature type="compositionally biased region" description="Polar residues" evidence="6">
    <location>
        <begin position="297"/>
        <end position="313"/>
    </location>
</feature>
<dbReference type="PANTHER" id="PTHR33048:SF149">
    <property type="entry name" value="UBID FAMILY DECARBOXYLASE"/>
    <property type="match status" value="1"/>
</dbReference>
<evidence type="ECO:0000313" key="11">
    <source>
        <dbReference type="RefSeq" id="XP_033582854.1"/>
    </source>
</evidence>
<reference evidence="9 11" key="1">
    <citation type="journal article" date="2020" name="Stud. Mycol.">
        <title>101 Dothideomycetes genomes: a test case for predicting lifestyles and emergence of pathogens.</title>
        <authorList>
            <person name="Haridas S."/>
            <person name="Albert R."/>
            <person name="Binder M."/>
            <person name="Bloem J."/>
            <person name="Labutti K."/>
            <person name="Salamov A."/>
            <person name="Andreopoulos B."/>
            <person name="Baker S."/>
            <person name="Barry K."/>
            <person name="Bills G."/>
            <person name="Bluhm B."/>
            <person name="Cannon C."/>
            <person name="Castanera R."/>
            <person name="Culley D."/>
            <person name="Daum C."/>
            <person name="Ezra D."/>
            <person name="Gonzalez J."/>
            <person name="Henrissat B."/>
            <person name="Kuo A."/>
            <person name="Liang C."/>
            <person name="Lipzen A."/>
            <person name="Lutzoni F."/>
            <person name="Magnuson J."/>
            <person name="Mondo S."/>
            <person name="Nolan M."/>
            <person name="Ohm R."/>
            <person name="Pangilinan J."/>
            <person name="Park H.-J."/>
            <person name="Ramirez L."/>
            <person name="Alfaro M."/>
            <person name="Sun H."/>
            <person name="Tritt A."/>
            <person name="Yoshinaga Y."/>
            <person name="Zwiers L.-H."/>
            <person name="Turgeon B."/>
            <person name="Goodwin S."/>
            <person name="Spatafora J."/>
            <person name="Crous P."/>
            <person name="Grigoriev I."/>
        </authorList>
    </citation>
    <scope>NUCLEOTIDE SEQUENCE</scope>
    <source>
        <strain evidence="9 11">CBS 304.34</strain>
    </source>
</reference>
<feature type="transmembrane region" description="Helical" evidence="7">
    <location>
        <begin position="125"/>
        <end position="148"/>
    </location>
</feature>
<keyword evidence="10" id="KW-1185">Reference proteome</keyword>
<evidence type="ECO:0000256" key="1">
    <source>
        <dbReference type="ARBA" id="ARBA00004141"/>
    </source>
</evidence>
<evidence type="ECO:0000313" key="9">
    <source>
        <dbReference type="EMBL" id="KAF2815890.1"/>
    </source>
</evidence>
<reference evidence="11" key="3">
    <citation type="submission" date="2025-04" db="UniProtKB">
        <authorList>
            <consortium name="RefSeq"/>
        </authorList>
    </citation>
    <scope>IDENTIFICATION</scope>
    <source>
        <strain evidence="11">CBS 304.34</strain>
    </source>
</reference>
<feature type="transmembrane region" description="Helical" evidence="7">
    <location>
        <begin position="208"/>
        <end position="228"/>
    </location>
</feature>
<keyword evidence="2 7" id="KW-0812">Transmembrane</keyword>
<organism evidence="9">
    <name type="scientific">Mytilinidion resinicola</name>
    <dbReference type="NCBI Taxonomy" id="574789"/>
    <lineage>
        <taxon>Eukaryota</taxon>
        <taxon>Fungi</taxon>
        <taxon>Dikarya</taxon>
        <taxon>Ascomycota</taxon>
        <taxon>Pezizomycotina</taxon>
        <taxon>Dothideomycetes</taxon>
        <taxon>Pleosporomycetidae</taxon>
        <taxon>Mytilinidiales</taxon>
        <taxon>Mytilinidiaceae</taxon>
        <taxon>Mytilinidion</taxon>
    </lineage>
</organism>
<dbReference type="EMBL" id="MU003693">
    <property type="protein sequence ID" value="KAF2815890.1"/>
    <property type="molecule type" value="Genomic_DNA"/>
</dbReference>
<evidence type="ECO:0000256" key="2">
    <source>
        <dbReference type="ARBA" id="ARBA00022692"/>
    </source>
</evidence>
<proteinExistence type="inferred from homology"/>
<feature type="transmembrane region" description="Helical" evidence="7">
    <location>
        <begin position="177"/>
        <end position="196"/>
    </location>
</feature>
<protein>
    <recommendedName>
        <fullName evidence="8">Rhodopsin domain-containing protein</fullName>
    </recommendedName>
</protein>
<feature type="transmembrane region" description="Helical" evidence="7">
    <location>
        <begin position="91"/>
        <end position="113"/>
    </location>
</feature>
<evidence type="ECO:0000256" key="3">
    <source>
        <dbReference type="ARBA" id="ARBA00022989"/>
    </source>
</evidence>
<sequence length="391" mass="43912">MTILEPESAIWYTLCWLVVIARIWSRIIHYGSWKKLRVDDYLVLLAMVTDTLLMAFMHIVLVTSSNLIAPGDDISNFTPGEIRSRIYGSKLVLVVEQMQILTVWLIKACLLIMYNRMTMLLPQHIIVKIVAGYVAAGFVLMEILYFGVWCRPFHEYWALPTNSTQCSAATNHLITNAVLNISSDLMIIAIPMPLLFKVKIPMQKKAILGGVFLIGTFTIVAAALNKYYSFTHPFAPDWTIWYLRESYTAILCANLPLTWQLLQRIFNLRNWSSNSYPSNAYGPSTTIPRSHGRFSQLRGNSGHTNSRVATTKSAMGRSRSDSQERINAKPLEIICNVDFDVRSTQVKGPSQLSVMEMGDLSNSSNETVGKARESEGSSTKAGEVTTSCHRV</sequence>
<evidence type="ECO:0000256" key="5">
    <source>
        <dbReference type="ARBA" id="ARBA00038359"/>
    </source>
</evidence>
<accession>A0A6A6Z4D6</accession>
<comment type="similarity">
    <text evidence="5">Belongs to the SAT4 family.</text>
</comment>
<feature type="region of interest" description="Disordered" evidence="6">
    <location>
        <begin position="360"/>
        <end position="391"/>
    </location>
</feature>
<keyword evidence="3 7" id="KW-1133">Transmembrane helix</keyword>
<evidence type="ECO:0000313" key="10">
    <source>
        <dbReference type="Proteomes" id="UP000504636"/>
    </source>
</evidence>
<comment type="subcellular location">
    <subcellularLocation>
        <location evidence="1">Membrane</location>
        <topology evidence="1">Multi-pass membrane protein</topology>
    </subcellularLocation>
</comment>
<evidence type="ECO:0000256" key="6">
    <source>
        <dbReference type="SAM" id="MobiDB-lite"/>
    </source>
</evidence>
<feature type="transmembrane region" description="Helical" evidence="7">
    <location>
        <begin position="6"/>
        <end position="29"/>
    </location>
</feature>
<dbReference type="AlphaFoldDB" id="A0A6A6Z4D6"/>
<dbReference type="GO" id="GO:0016020">
    <property type="term" value="C:membrane"/>
    <property type="evidence" value="ECO:0007669"/>
    <property type="project" value="UniProtKB-SubCell"/>
</dbReference>
<evidence type="ECO:0000256" key="7">
    <source>
        <dbReference type="SAM" id="Phobius"/>
    </source>
</evidence>
<name>A0A6A6Z4D6_9PEZI</name>
<evidence type="ECO:0000259" key="8">
    <source>
        <dbReference type="Pfam" id="PF20684"/>
    </source>
</evidence>
<feature type="compositionally biased region" description="Polar residues" evidence="6">
    <location>
        <begin position="376"/>
        <end position="391"/>
    </location>
</feature>
<reference evidence="11" key="2">
    <citation type="submission" date="2020-04" db="EMBL/GenBank/DDBJ databases">
        <authorList>
            <consortium name="NCBI Genome Project"/>
        </authorList>
    </citation>
    <scope>NUCLEOTIDE SEQUENCE</scope>
    <source>
        <strain evidence="11">CBS 304.34</strain>
    </source>
</reference>
<dbReference type="Pfam" id="PF20684">
    <property type="entry name" value="Fung_rhodopsin"/>
    <property type="match status" value="1"/>
</dbReference>
<evidence type="ECO:0000256" key="4">
    <source>
        <dbReference type="ARBA" id="ARBA00023136"/>
    </source>
</evidence>
<feature type="region of interest" description="Disordered" evidence="6">
    <location>
        <begin position="296"/>
        <end position="324"/>
    </location>
</feature>
<dbReference type="InterPro" id="IPR049326">
    <property type="entry name" value="Rhodopsin_dom_fungi"/>
</dbReference>
<gene>
    <name evidence="9 11" type="ORF">BDZ99DRAFT_457836</name>
</gene>
<keyword evidence="4 7" id="KW-0472">Membrane</keyword>
<feature type="domain" description="Rhodopsin" evidence="8">
    <location>
        <begin position="21"/>
        <end position="264"/>
    </location>
</feature>